<sequence>MIINGSCKVKGDVHGERIQSDGQTKVFGAMHGDSISSSGMLVVEKDLESEELAVNGPPSDSSNCVVCFTVERYG</sequence>
<dbReference type="EMBL" id="CP025688">
    <property type="protein sequence ID" value="QAA23830.1"/>
    <property type="molecule type" value="Genomic_DNA"/>
</dbReference>
<name>A0ABX5QAZ0_9BACL</name>
<gene>
    <name evidence="1" type="ORF">C0674_15215</name>
</gene>
<keyword evidence="2" id="KW-1185">Reference proteome</keyword>
<protein>
    <recommendedName>
        <fullName evidence="3">Polymer-forming cytoskeletal protein</fullName>
    </recommendedName>
</protein>
<evidence type="ECO:0008006" key="3">
    <source>
        <dbReference type="Google" id="ProtNLM"/>
    </source>
</evidence>
<reference evidence="1 2" key="1">
    <citation type="submission" date="2018-01" db="EMBL/GenBank/DDBJ databases">
        <title>Complete genome sequencing of Sporolactobacillus terrae DLG3.</title>
        <authorList>
            <person name="Nam Y.-D."/>
            <person name="Kang J."/>
            <person name="Chung W.-H."/>
        </authorList>
    </citation>
    <scope>NUCLEOTIDE SEQUENCE [LARGE SCALE GENOMIC DNA]</scope>
    <source>
        <strain evidence="1 2">DLG3</strain>
    </source>
</reference>
<organism evidence="1 2">
    <name type="scientific">Sporolactobacillus terrae</name>
    <dbReference type="NCBI Taxonomy" id="269673"/>
    <lineage>
        <taxon>Bacteria</taxon>
        <taxon>Bacillati</taxon>
        <taxon>Bacillota</taxon>
        <taxon>Bacilli</taxon>
        <taxon>Bacillales</taxon>
        <taxon>Sporolactobacillaceae</taxon>
        <taxon>Sporolactobacillus</taxon>
    </lineage>
</organism>
<dbReference type="Proteomes" id="UP000285882">
    <property type="component" value="Chromosome"/>
</dbReference>
<evidence type="ECO:0000313" key="1">
    <source>
        <dbReference type="EMBL" id="QAA23830.1"/>
    </source>
</evidence>
<accession>A0ABX5QAZ0</accession>
<proteinExistence type="predicted"/>
<evidence type="ECO:0000313" key="2">
    <source>
        <dbReference type="Proteomes" id="UP000285882"/>
    </source>
</evidence>